<feature type="compositionally biased region" description="Low complexity" evidence="1">
    <location>
        <begin position="107"/>
        <end position="117"/>
    </location>
</feature>
<dbReference type="RefSeq" id="WP_186641218.1">
    <property type="nucleotide sequence ID" value="NZ_JACOAF010000044.1"/>
</dbReference>
<keyword evidence="2" id="KW-1133">Transmembrane helix</keyword>
<comment type="caution">
    <text evidence="4">The sequence shown here is derived from an EMBL/GenBank/DDBJ whole genome shotgun (WGS) entry which is preliminary data.</text>
</comment>
<evidence type="ECO:0000256" key="2">
    <source>
        <dbReference type="SAM" id="Phobius"/>
    </source>
</evidence>
<keyword evidence="5" id="KW-1185">Reference proteome</keyword>
<evidence type="ECO:0000313" key="4">
    <source>
        <dbReference type="EMBL" id="MBC3541863.1"/>
    </source>
</evidence>
<keyword evidence="2" id="KW-0472">Membrane</keyword>
<dbReference type="Pfam" id="PF13568">
    <property type="entry name" value="OMP_b-brl_2"/>
    <property type="match status" value="1"/>
</dbReference>
<evidence type="ECO:0000256" key="1">
    <source>
        <dbReference type="SAM" id="MobiDB-lite"/>
    </source>
</evidence>
<feature type="region of interest" description="Disordered" evidence="1">
    <location>
        <begin position="1"/>
        <end position="29"/>
    </location>
</feature>
<accession>A0ABR6VXE2</accession>
<name>A0ABR6VXE2_9BACT</name>
<feature type="region of interest" description="Disordered" evidence="1">
    <location>
        <begin position="85"/>
        <end position="148"/>
    </location>
</feature>
<feature type="compositionally biased region" description="Basic and acidic residues" evidence="1">
    <location>
        <begin position="1"/>
        <end position="23"/>
    </location>
</feature>
<dbReference type="InterPro" id="IPR025665">
    <property type="entry name" value="Beta-barrel_OMP_2"/>
</dbReference>
<keyword evidence="2" id="KW-0812">Transmembrane</keyword>
<gene>
    <name evidence="4" type="ORF">H7U12_19370</name>
</gene>
<reference evidence="4 5" key="1">
    <citation type="journal article" date="2019" name="Int. J. Syst. Evol. Microbiol.">
        <title>Rufibacter sediminis sp. nov., isolated from freshwater lake sediment.</title>
        <authorList>
            <person name="Qu J.H."/>
            <person name="Zhang L.J."/>
            <person name="Fu Y.H."/>
            <person name="Li H.F."/>
        </authorList>
    </citation>
    <scope>NUCLEOTIDE SEQUENCE [LARGE SCALE GENOMIC DNA]</scope>
    <source>
        <strain evidence="4 5">H-1</strain>
    </source>
</reference>
<feature type="compositionally biased region" description="Polar residues" evidence="1">
    <location>
        <begin position="123"/>
        <end position="145"/>
    </location>
</feature>
<evidence type="ECO:0000313" key="5">
    <source>
        <dbReference type="Proteomes" id="UP000659698"/>
    </source>
</evidence>
<feature type="transmembrane region" description="Helical" evidence="2">
    <location>
        <begin position="54"/>
        <end position="75"/>
    </location>
</feature>
<protein>
    <submittedName>
        <fullName evidence="4">Outer membrane beta-barrel protein</fullName>
    </submittedName>
</protein>
<organism evidence="4 5">
    <name type="scientific">Rufibacter sediminis</name>
    <dbReference type="NCBI Taxonomy" id="2762756"/>
    <lineage>
        <taxon>Bacteria</taxon>
        <taxon>Pseudomonadati</taxon>
        <taxon>Bacteroidota</taxon>
        <taxon>Cytophagia</taxon>
        <taxon>Cytophagales</taxon>
        <taxon>Hymenobacteraceae</taxon>
        <taxon>Rufibacter</taxon>
    </lineage>
</organism>
<proteinExistence type="predicted"/>
<feature type="domain" description="Outer membrane protein beta-barrel" evidence="3">
    <location>
        <begin position="323"/>
        <end position="517"/>
    </location>
</feature>
<dbReference type="EMBL" id="JACOAF010000044">
    <property type="protein sequence ID" value="MBC3541863.1"/>
    <property type="molecule type" value="Genomic_DNA"/>
</dbReference>
<evidence type="ECO:0000259" key="3">
    <source>
        <dbReference type="Pfam" id="PF13568"/>
    </source>
</evidence>
<dbReference type="Proteomes" id="UP000659698">
    <property type="component" value="Unassembled WGS sequence"/>
</dbReference>
<sequence>MKKSPAENEQGHTTEDIFRKGFSDAESAPPSRIWENIDRELENQDLRRYRRQVFWYRSVAAAFLLMLISGGILLWQQDSTLEGPPQNGLATLQNRPGVVSPEEESVEVPAPASVSEATEAPAQGTSISEPFSESKPQNRNVSDANLTPGKTLFAASTKERNAPEESFARVERVAQQEVSASASAALLTKGETAENVPPAEKEVSAERSQALRIGNEKQFSRSVANSLAPVKALPLAMDSLKGAPEKTILLQKETLSAALAQNQPAPKSNEPKEADVYKWSVTMAYSPQYAYAPVKIDTNAPPMQSAVAGQSQMSQQYHEAIEEYNNSYSPAYSYTALVGASYQLNDKWQLETGILYTQNEAMTTQSYVVYQGGYAQAYAPGNLNADLSSGKSVPLVSSAFTREAAAQPVLVNRTDKYDIRYRYQQVGVPLKLAYRVTMNKIYALFSGGVNMNLLMQSSITPETEQVQAVKYGFKDDDSPYRSVQWATTTSIGVGYDVTKKMSILLAPEFTYSLTPLLRESHEQENYQLGVSIGGRWRLAK</sequence>